<feature type="region of interest" description="Disordered" evidence="1">
    <location>
        <begin position="45"/>
        <end position="67"/>
    </location>
</feature>
<comment type="caution">
    <text evidence="2">The sequence shown here is derived from an EMBL/GenBank/DDBJ whole genome shotgun (WGS) entry which is preliminary data.</text>
</comment>
<keyword evidence="3" id="KW-1185">Reference proteome</keyword>
<organism evidence="2 3">
    <name type="scientific">Protopolystoma xenopodis</name>
    <dbReference type="NCBI Taxonomy" id="117903"/>
    <lineage>
        <taxon>Eukaryota</taxon>
        <taxon>Metazoa</taxon>
        <taxon>Spiralia</taxon>
        <taxon>Lophotrochozoa</taxon>
        <taxon>Platyhelminthes</taxon>
        <taxon>Monogenea</taxon>
        <taxon>Polyopisthocotylea</taxon>
        <taxon>Polystomatidea</taxon>
        <taxon>Polystomatidae</taxon>
        <taxon>Protopolystoma</taxon>
    </lineage>
</organism>
<protein>
    <submittedName>
        <fullName evidence="2">Uncharacterized protein</fullName>
    </submittedName>
</protein>
<gene>
    <name evidence="2" type="ORF">PXEA_LOCUS8313</name>
</gene>
<evidence type="ECO:0000313" key="3">
    <source>
        <dbReference type="Proteomes" id="UP000784294"/>
    </source>
</evidence>
<sequence length="172" mass="19476">MISLQLAALFGRRLVPWTVELERGLFQPSIEVAEEVARPIESDCRIGPLGPRGGARTEAQEEEGDRLESLGQHRLLGVEPSVQPPRRAFEGMQPEVPLLAATNSSSMLLWRRFQIMRMAASTTRPEMECTFYHLPHHVYELGTNGCPIETLFIIKYRQHARPLIDMTDQLGQ</sequence>
<evidence type="ECO:0000313" key="2">
    <source>
        <dbReference type="EMBL" id="VEL14873.1"/>
    </source>
</evidence>
<dbReference type="EMBL" id="CAAALY010022611">
    <property type="protein sequence ID" value="VEL14873.1"/>
    <property type="molecule type" value="Genomic_DNA"/>
</dbReference>
<accession>A0A3S4ZY37</accession>
<proteinExistence type="predicted"/>
<dbReference type="Proteomes" id="UP000784294">
    <property type="component" value="Unassembled WGS sequence"/>
</dbReference>
<evidence type="ECO:0000256" key="1">
    <source>
        <dbReference type="SAM" id="MobiDB-lite"/>
    </source>
</evidence>
<name>A0A3S4ZY37_9PLAT</name>
<dbReference type="AlphaFoldDB" id="A0A3S4ZY37"/>
<reference evidence="2" key="1">
    <citation type="submission" date="2018-11" db="EMBL/GenBank/DDBJ databases">
        <authorList>
            <consortium name="Pathogen Informatics"/>
        </authorList>
    </citation>
    <scope>NUCLEOTIDE SEQUENCE</scope>
</reference>